<dbReference type="PANTHER" id="PTHR48022:SF8">
    <property type="entry name" value="MAJOR FACILITATOR SUPERFAMILY (MFS) PROFILE DOMAIN-CONTAINING PROTEIN-RELATED"/>
    <property type="match status" value="1"/>
</dbReference>
<dbReference type="FunFam" id="1.20.1250.20:FF:000313">
    <property type="entry name" value="MFS quinate transporter"/>
    <property type="match status" value="1"/>
</dbReference>
<feature type="transmembrane region" description="Helical" evidence="8">
    <location>
        <begin position="163"/>
        <end position="185"/>
    </location>
</feature>
<evidence type="ECO:0000313" key="11">
    <source>
        <dbReference type="Proteomes" id="UP000256645"/>
    </source>
</evidence>
<dbReference type="InterPro" id="IPR005829">
    <property type="entry name" value="Sugar_transporter_CS"/>
</dbReference>
<evidence type="ECO:0000256" key="8">
    <source>
        <dbReference type="SAM" id="Phobius"/>
    </source>
</evidence>
<feature type="domain" description="Major facilitator superfamily (MFS) profile" evidence="9">
    <location>
        <begin position="30"/>
        <end position="496"/>
    </location>
</feature>
<protein>
    <recommendedName>
        <fullName evidence="9">Major facilitator superfamily (MFS) profile domain-containing protein</fullName>
    </recommendedName>
</protein>
<feature type="transmembrane region" description="Helical" evidence="8">
    <location>
        <begin position="107"/>
        <end position="126"/>
    </location>
</feature>
<feature type="transmembrane region" description="Helical" evidence="8">
    <location>
        <begin position="138"/>
        <end position="156"/>
    </location>
</feature>
<evidence type="ECO:0000256" key="7">
    <source>
        <dbReference type="RuleBase" id="RU003346"/>
    </source>
</evidence>
<keyword evidence="5 8" id="KW-1133">Transmembrane helix</keyword>
<dbReference type="GO" id="GO:0005351">
    <property type="term" value="F:carbohydrate:proton symporter activity"/>
    <property type="evidence" value="ECO:0007669"/>
    <property type="project" value="TreeGrafter"/>
</dbReference>
<dbReference type="InterPro" id="IPR036259">
    <property type="entry name" value="MFS_trans_sf"/>
</dbReference>
<organism evidence="10 11">
    <name type="scientific">Coleophoma cylindrospora</name>
    <dbReference type="NCBI Taxonomy" id="1849047"/>
    <lineage>
        <taxon>Eukaryota</taxon>
        <taxon>Fungi</taxon>
        <taxon>Dikarya</taxon>
        <taxon>Ascomycota</taxon>
        <taxon>Pezizomycotina</taxon>
        <taxon>Leotiomycetes</taxon>
        <taxon>Helotiales</taxon>
        <taxon>Dermateaceae</taxon>
        <taxon>Coleophoma</taxon>
    </lineage>
</organism>
<evidence type="ECO:0000256" key="6">
    <source>
        <dbReference type="ARBA" id="ARBA00023136"/>
    </source>
</evidence>
<dbReference type="EMBL" id="PDLM01000012">
    <property type="protein sequence ID" value="RDW64983.1"/>
    <property type="molecule type" value="Genomic_DNA"/>
</dbReference>
<keyword evidence="3 7" id="KW-0813">Transport</keyword>
<evidence type="ECO:0000313" key="10">
    <source>
        <dbReference type="EMBL" id="RDW64983.1"/>
    </source>
</evidence>
<feature type="transmembrane region" description="Helical" evidence="8">
    <location>
        <begin position="81"/>
        <end position="100"/>
    </location>
</feature>
<evidence type="ECO:0000259" key="9">
    <source>
        <dbReference type="PROSITE" id="PS50850"/>
    </source>
</evidence>
<dbReference type="GO" id="GO:0016020">
    <property type="term" value="C:membrane"/>
    <property type="evidence" value="ECO:0007669"/>
    <property type="project" value="UniProtKB-SubCell"/>
</dbReference>
<dbReference type="NCBIfam" id="TIGR00879">
    <property type="entry name" value="SP"/>
    <property type="match status" value="1"/>
</dbReference>
<dbReference type="InterPro" id="IPR020846">
    <property type="entry name" value="MFS_dom"/>
</dbReference>
<keyword evidence="11" id="KW-1185">Reference proteome</keyword>
<keyword evidence="4 8" id="KW-0812">Transmembrane</keyword>
<name>A0A3D8QT41_9HELO</name>
<dbReference type="PROSITE" id="PS00217">
    <property type="entry name" value="SUGAR_TRANSPORT_2"/>
    <property type="match status" value="1"/>
</dbReference>
<comment type="subcellular location">
    <subcellularLocation>
        <location evidence="1">Membrane</location>
        <topology evidence="1">Multi-pass membrane protein</topology>
    </subcellularLocation>
</comment>
<dbReference type="Gene3D" id="1.20.1250.20">
    <property type="entry name" value="MFS general substrate transporter like domains"/>
    <property type="match status" value="1"/>
</dbReference>
<dbReference type="Pfam" id="PF00083">
    <property type="entry name" value="Sugar_tr"/>
    <property type="match status" value="1"/>
</dbReference>
<dbReference type="InterPro" id="IPR050360">
    <property type="entry name" value="MFS_Sugar_Transporters"/>
</dbReference>
<gene>
    <name evidence="10" type="ORF">BP6252_10634</name>
</gene>
<dbReference type="PROSITE" id="PS50850">
    <property type="entry name" value="MFS"/>
    <property type="match status" value="1"/>
</dbReference>
<dbReference type="InterPro" id="IPR003663">
    <property type="entry name" value="Sugar/inositol_transpt"/>
</dbReference>
<dbReference type="PANTHER" id="PTHR48022">
    <property type="entry name" value="PLASTIDIC GLUCOSE TRANSPORTER 4"/>
    <property type="match status" value="1"/>
</dbReference>
<evidence type="ECO:0000256" key="1">
    <source>
        <dbReference type="ARBA" id="ARBA00004141"/>
    </source>
</evidence>
<dbReference type="PRINTS" id="PR00171">
    <property type="entry name" value="SUGRTRNSPORT"/>
</dbReference>
<dbReference type="Proteomes" id="UP000256645">
    <property type="component" value="Unassembled WGS sequence"/>
</dbReference>
<comment type="similarity">
    <text evidence="2 7">Belongs to the major facilitator superfamily. Sugar transporter (TC 2.A.1.1) family.</text>
</comment>
<feature type="transmembrane region" description="Helical" evidence="8">
    <location>
        <begin position="205"/>
        <end position="223"/>
    </location>
</feature>
<feature type="transmembrane region" description="Helical" evidence="8">
    <location>
        <begin position="474"/>
        <end position="492"/>
    </location>
</feature>
<evidence type="ECO:0000256" key="5">
    <source>
        <dbReference type="ARBA" id="ARBA00022989"/>
    </source>
</evidence>
<dbReference type="AlphaFoldDB" id="A0A3D8QT41"/>
<accession>A0A3D8QT41</accession>
<dbReference type="InterPro" id="IPR005828">
    <property type="entry name" value="MFS_sugar_transport-like"/>
</dbReference>
<feature type="transmembrane region" description="Helical" evidence="8">
    <location>
        <begin position="295"/>
        <end position="321"/>
    </location>
</feature>
<feature type="transmembrane region" description="Helical" evidence="8">
    <location>
        <begin position="401"/>
        <end position="422"/>
    </location>
</feature>
<keyword evidence="6 8" id="KW-0472">Membrane</keyword>
<evidence type="ECO:0000256" key="3">
    <source>
        <dbReference type="ARBA" id="ARBA00022448"/>
    </source>
</evidence>
<evidence type="ECO:0000256" key="2">
    <source>
        <dbReference type="ARBA" id="ARBA00010992"/>
    </source>
</evidence>
<feature type="transmembrane region" description="Helical" evidence="8">
    <location>
        <begin position="333"/>
        <end position="355"/>
    </location>
</feature>
<comment type="caution">
    <text evidence="10">The sequence shown here is derived from an EMBL/GenBank/DDBJ whole genome shotgun (WGS) entry which is preliminary data.</text>
</comment>
<evidence type="ECO:0000256" key="4">
    <source>
        <dbReference type="ARBA" id="ARBA00022692"/>
    </source>
</evidence>
<sequence length="561" mass="60660">MGGQPIGPGMFKAAMADTPREALNWRLAFSVICFGLMGAARGLDEGLISTTIAQKSFISEYGLTKGKNLTAAELAQKQGNITAMVQIGSVAGALIAFIACDKIGRIWATRQLCTIWIIGTIVYITANGNYGQILAGRFVMGLGIGQTTVVAPAYLAEIAPRSIRGLCICIFSGAVYLGIMLGYFANWGTSLHISNNSADQWIDATVMHIIFAGIILIMSVFALESPRWLAKIGKDEQAAINMSKLRQLPAEHPYVRAELIDIHDQLEREREATLGSGFFGPLKELFILPSNRYRIMLGLMCQLLGQWSGGNSITIYAPSFFALLGTTGQSEKLFATAIFGVVKLVSSLICAFFLVDFLGRKRALSIGIILQFISMTYIAIYLTAVPAITSGGVRSESAKHAGAGAIVFIYFSGVGWALGWNSIQYLIGAEIFPLRVRSLGTSMIMTFHFVNQYGNSKAVPIMLLKDQMKPQGTFWFFSVVTLLGLAFTYFFLPETAGKSLEGMDELFSLPWHLIGRKGEALTAGSGSVAEAVARGDTEKVAYIEQAEHAEHAGTAPTTQAK</sequence>
<dbReference type="PROSITE" id="PS00216">
    <property type="entry name" value="SUGAR_TRANSPORT_1"/>
    <property type="match status" value="1"/>
</dbReference>
<feature type="transmembrane region" description="Helical" evidence="8">
    <location>
        <begin position="367"/>
        <end position="389"/>
    </location>
</feature>
<dbReference type="SUPFAM" id="SSF103473">
    <property type="entry name" value="MFS general substrate transporter"/>
    <property type="match status" value="1"/>
</dbReference>
<reference evidence="10 11" key="1">
    <citation type="journal article" date="2018" name="IMA Fungus">
        <title>IMA Genome-F 9: Draft genome sequence of Annulohypoxylon stygium, Aspergillus mulundensis, Berkeleyomyces basicola (syn. Thielaviopsis basicola), Ceratocystis smalleyi, two Cercospora beticola strains, Coleophoma cylindrospora, Fusarium fracticaudum, Phialophora cf. hyalina, and Morchella septimelata.</title>
        <authorList>
            <person name="Wingfield B.D."/>
            <person name="Bills G.F."/>
            <person name="Dong Y."/>
            <person name="Huang W."/>
            <person name="Nel W.J."/>
            <person name="Swalarsk-Parry B.S."/>
            <person name="Vaghefi N."/>
            <person name="Wilken P.M."/>
            <person name="An Z."/>
            <person name="de Beer Z.W."/>
            <person name="De Vos L."/>
            <person name="Chen L."/>
            <person name="Duong T.A."/>
            <person name="Gao Y."/>
            <person name="Hammerbacher A."/>
            <person name="Kikkert J.R."/>
            <person name="Li Y."/>
            <person name="Li H."/>
            <person name="Li K."/>
            <person name="Li Q."/>
            <person name="Liu X."/>
            <person name="Ma X."/>
            <person name="Naidoo K."/>
            <person name="Pethybridge S.J."/>
            <person name="Sun J."/>
            <person name="Steenkamp E.T."/>
            <person name="van der Nest M.A."/>
            <person name="van Wyk S."/>
            <person name="Wingfield M.J."/>
            <person name="Xiong C."/>
            <person name="Yue Q."/>
            <person name="Zhang X."/>
        </authorList>
    </citation>
    <scope>NUCLEOTIDE SEQUENCE [LARGE SCALE GENOMIC DNA]</scope>
    <source>
        <strain evidence="10 11">BP6252</strain>
    </source>
</reference>
<proteinExistence type="inferred from homology"/>
<dbReference type="OrthoDB" id="5296287at2759"/>